<reference evidence="1" key="1">
    <citation type="submission" date="2014-11" db="EMBL/GenBank/DDBJ databases">
        <authorList>
            <person name="Amaro Gonzalez C."/>
        </authorList>
    </citation>
    <scope>NUCLEOTIDE SEQUENCE</scope>
</reference>
<protein>
    <submittedName>
        <fullName evidence="1">Uncharacterized protein</fullName>
    </submittedName>
</protein>
<proteinExistence type="predicted"/>
<sequence>MKKTTIKKTYLERDLLKNQMSSS</sequence>
<name>A0A0E9P7Q2_ANGAN</name>
<accession>A0A0E9P7Q2</accession>
<reference evidence="1" key="2">
    <citation type="journal article" date="2015" name="Fish Shellfish Immunol.">
        <title>Early steps in the European eel (Anguilla anguilla)-Vibrio vulnificus interaction in the gills: Role of the RtxA13 toxin.</title>
        <authorList>
            <person name="Callol A."/>
            <person name="Pajuelo D."/>
            <person name="Ebbesson L."/>
            <person name="Teles M."/>
            <person name="MacKenzie S."/>
            <person name="Amaro C."/>
        </authorList>
    </citation>
    <scope>NUCLEOTIDE SEQUENCE</scope>
</reference>
<organism evidence="1">
    <name type="scientific">Anguilla anguilla</name>
    <name type="common">European freshwater eel</name>
    <name type="synonym">Muraena anguilla</name>
    <dbReference type="NCBI Taxonomy" id="7936"/>
    <lineage>
        <taxon>Eukaryota</taxon>
        <taxon>Metazoa</taxon>
        <taxon>Chordata</taxon>
        <taxon>Craniata</taxon>
        <taxon>Vertebrata</taxon>
        <taxon>Euteleostomi</taxon>
        <taxon>Actinopterygii</taxon>
        <taxon>Neopterygii</taxon>
        <taxon>Teleostei</taxon>
        <taxon>Anguilliformes</taxon>
        <taxon>Anguillidae</taxon>
        <taxon>Anguilla</taxon>
    </lineage>
</organism>
<evidence type="ECO:0000313" key="1">
    <source>
        <dbReference type="EMBL" id="JAH00534.1"/>
    </source>
</evidence>
<dbReference type="AlphaFoldDB" id="A0A0E9P7Q2"/>
<dbReference type="EMBL" id="GBXM01108043">
    <property type="protein sequence ID" value="JAH00534.1"/>
    <property type="molecule type" value="Transcribed_RNA"/>
</dbReference>